<evidence type="ECO:0000313" key="3">
    <source>
        <dbReference type="Proteomes" id="UP000460412"/>
    </source>
</evidence>
<keyword evidence="2" id="KW-0614">Plasmid</keyword>
<keyword evidence="1" id="KW-0812">Transmembrane</keyword>
<evidence type="ECO:0000256" key="1">
    <source>
        <dbReference type="SAM" id="Phobius"/>
    </source>
</evidence>
<comment type="caution">
    <text evidence="2">The sequence shown here is derived from an EMBL/GenBank/DDBJ whole genome shotgun (WGS) entry which is preliminary data.</text>
</comment>
<feature type="transmembrane region" description="Helical" evidence="1">
    <location>
        <begin position="148"/>
        <end position="169"/>
    </location>
</feature>
<organism evidence="2 3">
    <name type="scientific">Sporofaciens musculi</name>
    <dbReference type="NCBI Taxonomy" id="2681861"/>
    <lineage>
        <taxon>Bacteria</taxon>
        <taxon>Bacillati</taxon>
        <taxon>Bacillota</taxon>
        <taxon>Clostridia</taxon>
        <taxon>Lachnospirales</taxon>
        <taxon>Lachnospiraceae</taxon>
        <taxon>Sporofaciens</taxon>
    </lineage>
</organism>
<gene>
    <name evidence="2" type="ORF">GN277_27880</name>
</gene>
<dbReference type="EMBL" id="WUQX01000003">
    <property type="protein sequence ID" value="MXP78989.1"/>
    <property type="molecule type" value="Genomic_DNA"/>
</dbReference>
<geneLocation type="plasmid" evidence="2">
    <name>unnamed</name>
</geneLocation>
<protein>
    <submittedName>
        <fullName evidence="2">ABC transporter permease</fullName>
    </submittedName>
</protein>
<dbReference type="Proteomes" id="UP000460412">
    <property type="component" value="Unassembled WGS sequence"/>
</dbReference>
<feature type="transmembrane region" description="Helical" evidence="1">
    <location>
        <begin position="249"/>
        <end position="269"/>
    </location>
</feature>
<keyword evidence="1" id="KW-0472">Membrane</keyword>
<feature type="transmembrane region" description="Helical" evidence="1">
    <location>
        <begin position="327"/>
        <end position="347"/>
    </location>
</feature>
<feature type="transmembrane region" description="Helical" evidence="1">
    <location>
        <begin position="190"/>
        <end position="216"/>
    </location>
</feature>
<keyword evidence="1" id="KW-1133">Transmembrane helix</keyword>
<feature type="transmembrane region" description="Helical" evidence="1">
    <location>
        <begin position="20"/>
        <end position="37"/>
    </location>
</feature>
<name>A0A7X3MMB2_9FIRM</name>
<sequence length="358" mass="39374">MKKLIQFELRKIFSKRLTQIALLFVLFFSAILGFSSYQNKYAFDGVSKEGTGKTAVEIDKEIAAKYEGVLTDEKVQQMMNDFAAQTNLHGMNAAYLYHNALQSAVFTRFSDMNGNWNGVRVSDAFGGEEVRIGYVDGWLTTSQNMVKIFFILSLVIAIMTAPVFCGEYGGVDNIILTSRYGRTKCGAAKVGAGLIAAFIVTLAVAAVNILFAFVLYGRDGLNCSVLFAPMPFDNGYIPFNITCGTLLKYQVLLAFTGTLSVAGITLLISAISRNQMVALVASAAVYFFPAVLPISESNPLFRFIGLLPMYHAQFVSLMSIEQMDNGILYAIWVIPTAFIFIETGAFASRRFFANHQVT</sequence>
<dbReference type="RefSeq" id="WP_159757449.1">
    <property type="nucleotide sequence ID" value="NZ_WUQX01000003.1"/>
</dbReference>
<proteinExistence type="predicted"/>
<evidence type="ECO:0000313" key="2">
    <source>
        <dbReference type="EMBL" id="MXP78989.1"/>
    </source>
</evidence>
<reference evidence="2 3" key="1">
    <citation type="submission" date="2019-12" db="EMBL/GenBank/DDBJ databases">
        <title>Sporaefaciens musculi gen. nov., sp. nov., a novel bacterium isolated from the caecum of an obese mouse.</title>
        <authorList>
            <person name="Rasmussen T.S."/>
            <person name="Streidl T."/>
            <person name="Hitch T.C.A."/>
            <person name="Wortmann E."/>
            <person name="Deptula P."/>
            <person name="Hansen M."/>
            <person name="Nielsen D.S."/>
            <person name="Clavel T."/>
            <person name="Vogensen F.K."/>
        </authorList>
    </citation>
    <scope>NUCLEOTIDE SEQUENCE [LARGE SCALE GENOMIC DNA]</scope>
    <source>
        <strain evidence="2 3">WCA-9-b2</strain>
        <plasmid evidence="2">unnamed</plasmid>
    </source>
</reference>
<keyword evidence="3" id="KW-1185">Reference proteome</keyword>
<dbReference type="AlphaFoldDB" id="A0A7X3MMB2"/>
<accession>A0A7X3MMB2</accession>